<dbReference type="Gene3D" id="2.30.39.10">
    <property type="entry name" value="Alpha-1-antitrypsin, domain 1"/>
    <property type="match status" value="2"/>
</dbReference>
<dbReference type="SUPFAM" id="SSF56574">
    <property type="entry name" value="Serpins"/>
    <property type="match status" value="1"/>
</dbReference>
<feature type="domain" description="Serpin" evidence="4">
    <location>
        <begin position="1"/>
        <end position="406"/>
    </location>
</feature>
<dbReference type="Gene3D" id="3.30.497.10">
    <property type="entry name" value="Antithrombin, subunit I, domain 2"/>
    <property type="match status" value="1"/>
</dbReference>
<dbReference type="Proteomes" id="UP000594454">
    <property type="component" value="Chromosome 1"/>
</dbReference>
<evidence type="ECO:0000313" key="5">
    <source>
        <dbReference type="EMBL" id="CAD7079864.1"/>
    </source>
</evidence>
<reference evidence="5 6" key="1">
    <citation type="submission" date="2020-11" db="EMBL/GenBank/DDBJ databases">
        <authorList>
            <person name="Wallbank WR R."/>
            <person name="Pardo Diaz C."/>
            <person name="Kozak K."/>
            <person name="Martin S."/>
            <person name="Jiggins C."/>
            <person name="Moest M."/>
            <person name="Warren A I."/>
            <person name="Generalovic N T."/>
            <person name="Byers J.R.P. K."/>
            <person name="Montejo-Kovacevich G."/>
            <person name="Yen C E."/>
        </authorList>
    </citation>
    <scope>NUCLEOTIDE SEQUENCE [LARGE SCALE GENOMIC DNA]</scope>
</reference>
<gene>
    <name evidence="5" type="ORF">HERILL_LOCUS3051</name>
</gene>
<dbReference type="InterPro" id="IPR042178">
    <property type="entry name" value="Serpin_sf_1"/>
</dbReference>
<dbReference type="InterPro" id="IPR036186">
    <property type="entry name" value="Serpin_sf"/>
</dbReference>
<dbReference type="PANTHER" id="PTHR11461">
    <property type="entry name" value="SERINE PROTEASE INHIBITOR, SERPIN"/>
    <property type="match status" value="1"/>
</dbReference>
<evidence type="ECO:0000256" key="2">
    <source>
        <dbReference type="ARBA" id="ARBA00022900"/>
    </source>
</evidence>
<dbReference type="InterPro" id="IPR042185">
    <property type="entry name" value="Serpin_sf_2"/>
</dbReference>
<dbReference type="InterPro" id="IPR023795">
    <property type="entry name" value="Serpin_CS"/>
</dbReference>
<sequence>MVLGELLLGANGKTSKELVDAFGIDGNGEFHNEFGKLVDEFSRTYQLRGLRRRHIQVSPNTHKISIANGIFLQTGINLRPNYQSTVRRIYRSEISNLDFRQASGMQARDYINNWVERKTQGKIHQIIGEEIPEDKKMIIVNALYFHSFWKTPFIKGATTRGNFYPDGIHSKSISDIPMMIVTGVFPYYESTDYGCRIIGLPYKGNDAVMYIILPNDSSRKSLQAFQTEVNADVIQGWIQRTELRSVMVSLPKMHFQSAVNLKEALKAKGVHSLFDSKECDLSSMVATDTTGSIPQDNKDDYIYLINPRVDAIESKRTRFPPNRLMHNLRTFGRSSEQLKDNVFVENILHKVDLNINEAGAEGAAVTATTLSRVDVEEDLEVNSPFLFLVQHTKTKLALFYGAVFDPTS</sequence>
<evidence type="ECO:0000256" key="3">
    <source>
        <dbReference type="RuleBase" id="RU000411"/>
    </source>
</evidence>
<keyword evidence="6" id="KW-1185">Reference proteome</keyword>
<dbReference type="OrthoDB" id="9518664at2759"/>
<evidence type="ECO:0000313" key="6">
    <source>
        <dbReference type="Proteomes" id="UP000594454"/>
    </source>
</evidence>
<dbReference type="GO" id="GO:0004867">
    <property type="term" value="F:serine-type endopeptidase inhibitor activity"/>
    <property type="evidence" value="ECO:0007669"/>
    <property type="project" value="UniProtKB-KW"/>
</dbReference>
<evidence type="ECO:0000256" key="1">
    <source>
        <dbReference type="ARBA" id="ARBA00022690"/>
    </source>
</evidence>
<keyword evidence="2" id="KW-0722">Serine protease inhibitor</keyword>
<dbReference type="InterPro" id="IPR023796">
    <property type="entry name" value="Serpin_dom"/>
</dbReference>
<dbReference type="AlphaFoldDB" id="A0A7R8UFZ0"/>
<name>A0A7R8UFZ0_HERIL</name>
<comment type="similarity">
    <text evidence="3">Belongs to the serpin family.</text>
</comment>
<dbReference type="EMBL" id="LR899009">
    <property type="protein sequence ID" value="CAD7079864.1"/>
    <property type="molecule type" value="Genomic_DNA"/>
</dbReference>
<protein>
    <recommendedName>
        <fullName evidence="4">Serpin domain-containing protein</fullName>
    </recommendedName>
</protein>
<organism evidence="5 6">
    <name type="scientific">Hermetia illucens</name>
    <name type="common">Black soldier fly</name>
    <dbReference type="NCBI Taxonomy" id="343691"/>
    <lineage>
        <taxon>Eukaryota</taxon>
        <taxon>Metazoa</taxon>
        <taxon>Ecdysozoa</taxon>
        <taxon>Arthropoda</taxon>
        <taxon>Hexapoda</taxon>
        <taxon>Insecta</taxon>
        <taxon>Pterygota</taxon>
        <taxon>Neoptera</taxon>
        <taxon>Endopterygota</taxon>
        <taxon>Diptera</taxon>
        <taxon>Brachycera</taxon>
        <taxon>Stratiomyomorpha</taxon>
        <taxon>Stratiomyidae</taxon>
        <taxon>Hermetiinae</taxon>
        <taxon>Hermetia</taxon>
    </lineage>
</organism>
<keyword evidence="1" id="KW-0646">Protease inhibitor</keyword>
<dbReference type="PROSITE" id="PS00284">
    <property type="entry name" value="SERPIN"/>
    <property type="match status" value="1"/>
</dbReference>
<accession>A0A7R8UFZ0</accession>
<evidence type="ECO:0000259" key="4">
    <source>
        <dbReference type="SMART" id="SM00093"/>
    </source>
</evidence>
<dbReference type="InterPro" id="IPR000215">
    <property type="entry name" value="Serpin_fam"/>
</dbReference>
<dbReference type="InParanoid" id="A0A7R8UFZ0"/>
<dbReference type="SMART" id="SM00093">
    <property type="entry name" value="SERPIN"/>
    <property type="match status" value="1"/>
</dbReference>
<proteinExistence type="inferred from homology"/>
<dbReference type="PANTHER" id="PTHR11461:SF342">
    <property type="entry name" value="SERINE PROTEASE INHIBITOR 28DC"/>
    <property type="match status" value="1"/>
</dbReference>
<dbReference type="Pfam" id="PF00079">
    <property type="entry name" value="Serpin"/>
    <property type="match status" value="1"/>
</dbReference>
<dbReference type="GO" id="GO:0005615">
    <property type="term" value="C:extracellular space"/>
    <property type="evidence" value="ECO:0007669"/>
    <property type="project" value="InterPro"/>
</dbReference>